<dbReference type="GO" id="GO:0005829">
    <property type="term" value="C:cytosol"/>
    <property type="evidence" value="ECO:0007669"/>
    <property type="project" value="TreeGrafter"/>
</dbReference>
<gene>
    <name evidence="5" type="ORF">BJI69_10490</name>
</gene>
<dbReference type="STRING" id="1440763.BJI69_10490"/>
<feature type="domain" description="HipA-like C-terminal" evidence="4">
    <location>
        <begin position="9"/>
        <end position="91"/>
    </location>
</feature>
<proteinExistence type="inferred from homology"/>
<dbReference type="InterPro" id="IPR012893">
    <property type="entry name" value="HipA-like_C"/>
</dbReference>
<evidence type="ECO:0000256" key="2">
    <source>
        <dbReference type="ARBA" id="ARBA00022679"/>
    </source>
</evidence>
<dbReference type="KEGG" id="lrz:BJI69_10490"/>
<evidence type="ECO:0000313" key="6">
    <source>
        <dbReference type="Proteomes" id="UP000182987"/>
    </source>
</evidence>
<organism evidence="5 6">
    <name type="scientific">Luteibacter rhizovicinus DSM 16549</name>
    <dbReference type="NCBI Taxonomy" id="1440763"/>
    <lineage>
        <taxon>Bacteria</taxon>
        <taxon>Pseudomonadati</taxon>
        <taxon>Pseudomonadota</taxon>
        <taxon>Gammaproteobacteria</taxon>
        <taxon>Lysobacterales</taxon>
        <taxon>Rhodanobacteraceae</taxon>
        <taxon>Luteibacter</taxon>
    </lineage>
</organism>
<dbReference type="EMBL" id="CP017480">
    <property type="protein sequence ID" value="APG04281.1"/>
    <property type="molecule type" value="Genomic_DNA"/>
</dbReference>
<keyword evidence="2" id="KW-0808">Transferase</keyword>
<sequence length="130" mass="14870">MQQHGWIESDAVEQVRKRWWFGRLIANSDMHFGNLSFFLGDALPLQLTPSYDMLPMLYRPATSGELVAREFRSPSPTPADLAFWTVAAEWADAYWQRVSAHAEISADFRHIAATNREAISRARIRFEVGS</sequence>
<comment type="similarity">
    <text evidence="1">Belongs to the HipA Ser/Thr kinase family.</text>
</comment>
<keyword evidence="6" id="KW-1185">Reference proteome</keyword>
<keyword evidence="3" id="KW-0418">Kinase</keyword>
<evidence type="ECO:0000313" key="5">
    <source>
        <dbReference type="EMBL" id="APG04281.1"/>
    </source>
</evidence>
<protein>
    <recommendedName>
        <fullName evidence="4">HipA-like C-terminal domain-containing protein</fullName>
    </recommendedName>
</protein>
<dbReference type="PANTHER" id="PTHR37419">
    <property type="entry name" value="SERINE/THREONINE-PROTEIN KINASE TOXIN HIPA"/>
    <property type="match status" value="1"/>
</dbReference>
<dbReference type="Pfam" id="PF07804">
    <property type="entry name" value="HipA_C"/>
    <property type="match status" value="1"/>
</dbReference>
<dbReference type="Proteomes" id="UP000182987">
    <property type="component" value="Chromosome"/>
</dbReference>
<dbReference type="PANTHER" id="PTHR37419:SF8">
    <property type="entry name" value="TOXIN YJJJ"/>
    <property type="match status" value="1"/>
</dbReference>
<dbReference type="GO" id="GO:0004674">
    <property type="term" value="F:protein serine/threonine kinase activity"/>
    <property type="evidence" value="ECO:0007669"/>
    <property type="project" value="TreeGrafter"/>
</dbReference>
<accession>A0A1L3ET87</accession>
<dbReference type="InterPro" id="IPR052028">
    <property type="entry name" value="HipA_Ser/Thr_kinase"/>
</dbReference>
<name>A0A1L3ET87_9GAMM</name>
<dbReference type="AlphaFoldDB" id="A0A1L3ET87"/>
<evidence type="ECO:0000256" key="1">
    <source>
        <dbReference type="ARBA" id="ARBA00010164"/>
    </source>
</evidence>
<evidence type="ECO:0000256" key="3">
    <source>
        <dbReference type="ARBA" id="ARBA00022777"/>
    </source>
</evidence>
<reference evidence="6" key="1">
    <citation type="submission" date="2016-09" db="EMBL/GenBank/DDBJ databases">
        <authorList>
            <person name="Lysoe E."/>
        </authorList>
    </citation>
    <scope>NUCLEOTIDE SEQUENCE [LARGE SCALE GENOMIC DNA]</scope>
    <source>
        <strain evidence="6">LJ96T</strain>
    </source>
</reference>
<evidence type="ECO:0000259" key="4">
    <source>
        <dbReference type="Pfam" id="PF07804"/>
    </source>
</evidence>